<keyword evidence="2" id="KW-0812">Transmembrane</keyword>
<dbReference type="Proteomes" id="UP000823660">
    <property type="component" value="Unassembled WGS sequence"/>
</dbReference>
<sequence length="396" mass="44624">MENFEYITNLFTVVAIIGAVVYGVLHFVSEYKDFKSSSQRRAEYMTSFDKIVSQLASDAPSSQLSAAILLRRFFSVKLDEKSSFLKTETINVISSLLRTVPPGVYQKTLGDGLAYAMDLSGADLQKTNLQDIYIGNKKGEIILQKTDFFMADLSYALIDGVQGQEAILYHAILFGAQIKNSNFENANFSYADLTSARFKDVKLNGADFSHALNIPEEIQSHLVNGKYQGSEAVTTQPTSSDKTIFFSMPGCMTKEQELLTKEYKRILGKQFNVIYYYRDIYPGFGQFNQVRQSILKSHAMVAFGFKQINIEKGIYRPDTPEEESLNNKWMPTPWNELEIGMGLMKGLPILLVKDAGIDSGAFNNRLRECFTASISADYDLRQLDSNETFTKWCAKI</sequence>
<reference evidence="3" key="1">
    <citation type="submission" date="2020-10" db="EMBL/GenBank/DDBJ databases">
        <authorList>
            <person name="Gilroy R."/>
        </authorList>
    </citation>
    <scope>NUCLEOTIDE SEQUENCE</scope>
    <source>
        <strain evidence="3">B1-15692</strain>
    </source>
</reference>
<keyword evidence="1" id="KW-0677">Repeat</keyword>
<dbReference type="EMBL" id="JADIMH010000035">
    <property type="protein sequence ID" value="MBO8467380.1"/>
    <property type="molecule type" value="Genomic_DNA"/>
</dbReference>
<feature type="transmembrane region" description="Helical" evidence="2">
    <location>
        <begin position="6"/>
        <end position="28"/>
    </location>
</feature>
<evidence type="ECO:0000313" key="4">
    <source>
        <dbReference type="Proteomes" id="UP000823660"/>
    </source>
</evidence>
<name>A0A9D9I835_9BACT</name>
<dbReference type="InterPro" id="IPR001646">
    <property type="entry name" value="5peptide_repeat"/>
</dbReference>
<dbReference type="PANTHER" id="PTHR47485">
    <property type="entry name" value="THYLAKOID LUMENAL 17.4 KDA PROTEIN, CHLOROPLASTIC"/>
    <property type="match status" value="1"/>
</dbReference>
<reference evidence="3" key="2">
    <citation type="journal article" date="2021" name="PeerJ">
        <title>Extensive microbial diversity within the chicken gut microbiome revealed by metagenomics and culture.</title>
        <authorList>
            <person name="Gilroy R."/>
            <person name="Ravi A."/>
            <person name="Getino M."/>
            <person name="Pursley I."/>
            <person name="Horton D.L."/>
            <person name="Alikhan N.F."/>
            <person name="Baker D."/>
            <person name="Gharbi K."/>
            <person name="Hall N."/>
            <person name="Watson M."/>
            <person name="Adriaenssens E.M."/>
            <person name="Foster-Nyarko E."/>
            <person name="Jarju S."/>
            <person name="Secka A."/>
            <person name="Antonio M."/>
            <person name="Oren A."/>
            <person name="Chaudhuri R.R."/>
            <person name="La Ragione R."/>
            <person name="Hildebrand F."/>
            <person name="Pallen M.J."/>
        </authorList>
    </citation>
    <scope>NUCLEOTIDE SEQUENCE</scope>
    <source>
        <strain evidence="3">B1-15692</strain>
    </source>
</reference>
<evidence type="ECO:0000256" key="2">
    <source>
        <dbReference type="SAM" id="Phobius"/>
    </source>
</evidence>
<dbReference type="AlphaFoldDB" id="A0A9D9I835"/>
<proteinExistence type="predicted"/>
<organism evidence="3 4">
    <name type="scientific">Candidatus Cryptobacteroides faecipullorum</name>
    <dbReference type="NCBI Taxonomy" id="2840764"/>
    <lineage>
        <taxon>Bacteria</taxon>
        <taxon>Pseudomonadati</taxon>
        <taxon>Bacteroidota</taxon>
        <taxon>Bacteroidia</taxon>
        <taxon>Bacteroidales</taxon>
        <taxon>Candidatus Cryptobacteroides</taxon>
    </lineage>
</organism>
<evidence type="ECO:0000313" key="3">
    <source>
        <dbReference type="EMBL" id="MBO8467380.1"/>
    </source>
</evidence>
<dbReference type="SUPFAM" id="SSF141571">
    <property type="entry name" value="Pentapeptide repeat-like"/>
    <property type="match status" value="1"/>
</dbReference>
<evidence type="ECO:0000256" key="1">
    <source>
        <dbReference type="ARBA" id="ARBA00022737"/>
    </source>
</evidence>
<gene>
    <name evidence="3" type="ORF">IAB99_06420</name>
</gene>
<keyword evidence="2" id="KW-0472">Membrane</keyword>
<accession>A0A9D9I835</accession>
<dbReference type="Gene3D" id="2.160.20.80">
    <property type="entry name" value="E3 ubiquitin-protein ligase SopA"/>
    <property type="match status" value="1"/>
</dbReference>
<protein>
    <submittedName>
        <fullName evidence="3">Pentapeptide repeat-containing protein</fullName>
    </submittedName>
</protein>
<dbReference type="PANTHER" id="PTHR47485:SF1">
    <property type="entry name" value="THYLAKOID LUMENAL 17.4 KDA PROTEIN, CHLOROPLASTIC"/>
    <property type="match status" value="1"/>
</dbReference>
<keyword evidence="2" id="KW-1133">Transmembrane helix</keyword>
<comment type="caution">
    <text evidence="3">The sequence shown here is derived from an EMBL/GenBank/DDBJ whole genome shotgun (WGS) entry which is preliminary data.</text>
</comment>
<dbReference type="Pfam" id="PF00805">
    <property type="entry name" value="Pentapeptide"/>
    <property type="match status" value="1"/>
</dbReference>